<evidence type="ECO:0000256" key="4">
    <source>
        <dbReference type="ARBA" id="ARBA00022691"/>
    </source>
</evidence>
<evidence type="ECO:0000256" key="2">
    <source>
        <dbReference type="ARBA" id="ARBA00022679"/>
    </source>
</evidence>
<reference evidence="6 7" key="1">
    <citation type="journal article" date="2023" name="Elife">
        <title>Identification of key yeast species and microbe-microbe interactions impacting larval growth of Drosophila in the wild.</title>
        <authorList>
            <person name="Mure A."/>
            <person name="Sugiura Y."/>
            <person name="Maeda R."/>
            <person name="Honda K."/>
            <person name="Sakurai N."/>
            <person name="Takahashi Y."/>
            <person name="Watada M."/>
            <person name="Katoh T."/>
            <person name="Gotoh A."/>
            <person name="Gotoh Y."/>
            <person name="Taniguchi I."/>
            <person name="Nakamura K."/>
            <person name="Hayashi T."/>
            <person name="Katayama T."/>
            <person name="Uemura T."/>
            <person name="Hattori Y."/>
        </authorList>
    </citation>
    <scope>NUCLEOTIDE SEQUENCE [LARGE SCALE GENOMIC DNA]</scope>
    <source>
        <strain evidence="6 7">SC-9</strain>
    </source>
</reference>
<dbReference type="GO" id="GO:0010420">
    <property type="term" value="F:polyprenyldihydroxybenzoate methyltransferase activity"/>
    <property type="evidence" value="ECO:0007669"/>
    <property type="project" value="UniProtKB-UniRule"/>
</dbReference>
<name>A0AAV5QJP0_9ASCO</name>
<evidence type="ECO:0000256" key="1">
    <source>
        <dbReference type="ARBA" id="ARBA00022603"/>
    </source>
</evidence>
<dbReference type="Pfam" id="PF13489">
    <property type="entry name" value="Methyltransf_23"/>
    <property type="match status" value="1"/>
</dbReference>
<comment type="pathway">
    <text evidence="5">Cofactor biosynthesis; ubiquinone biosynthesis.</text>
</comment>
<accession>A0AAV5QJP0</accession>
<feature type="binding site" evidence="5">
    <location>
        <position position="201"/>
    </location>
    <ligand>
        <name>S-adenosyl-L-methionine</name>
        <dbReference type="ChEBI" id="CHEBI:59789"/>
    </ligand>
</feature>
<feature type="binding site" evidence="5">
    <location>
        <position position="206"/>
    </location>
    <ligand>
        <name>Mg(2+)</name>
        <dbReference type="ChEBI" id="CHEBI:18420"/>
    </ligand>
</feature>
<gene>
    <name evidence="5" type="primary">COQ3</name>
    <name evidence="6" type="ORF">DASC09_023830</name>
</gene>
<comment type="caution">
    <text evidence="6">The sequence shown here is derived from an EMBL/GenBank/DDBJ whole genome shotgun (WGS) entry which is preliminary data.</text>
</comment>
<comment type="function">
    <text evidence="5">O-methyltransferase required for two non-consecutive steps during ubiquinone biosynthesis. Catalyzes the 2 O-methylation of 3,4-dihydroxy-5-(all-trans-polyprenyl)benzoic acid into 4-hydroxy-3-methoxy-5-(all-trans-polyprenyl)benzoic acid. Also catalyzes the last step of ubiquinone biosynthesis by mediating methylation of 3-demethylubiquinone into ubiquinone. Also able to mediate the methylation of 3-demethylubiquinol into ubiquinol.</text>
</comment>
<dbReference type="CDD" id="cd02440">
    <property type="entry name" value="AdoMet_MTases"/>
    <property type="match status" value="1"/>
</dbReference>
<dbReference type="GO" id="GO:0046872">
    <property type="term" value="F:metal ion binding"/>
    <property type="evidence" value="ECO:0007669"/>
    <property type="project" value="UniProtKB-KW"/>
</dbReference>
<evidence type="ECO:0000313" key="6">
    <source>
        <dbReference type="EMBL" id="GMM35058.1"/>
    </source>
</evidence>
<comment type="subunit">
    <text evidence="5">Component of a multi-subunit COQ enzyme complex, composed of at least COQ3, COQ4, COQ5, COQ6, COQ7 and COQ9.</text>
</comment>
<comment type="catalytic activity">
    <reaction evidence="5">
        <text>a 3-demethylubiquinone + S-adenosyl-L-methionine = a ubiquinone + S-adenosyl-L-homocysteine</text>
        <dbReference type="Rhea" id="RHEA:81215"/>
        <dbReference type="Rhea" id="RHEA-COMP:9565"/>
        <dbReference type="Rhea" id="RHEA-COMP:19654"/>
        <dbReference type="ChEBI" id="CHEBI:16389"/>
        <dbReference type="ChEBI" id="CHEBI:57856"/>
        <dbReference type="ChEBI" id="CHEBI:59789"/>
        <dbReference type="ChEBI" id="CHEBI:231825"/>
    </reaction>
</comment>
<evidence type="ECO:0000256" key="3">
    <source>
        <dbReference type="ARBA" id="ARBA00022688"/>
    </source>
</evidence>
<feature type="binding site" evidence="5">
    <location>
        <position position="202"/>
    </location>
    <ligand>
        <name>Mg(2+)</name>
        <dbReference type="ChEBI" id="CHEBI:18420"/>
    </ligand>
</feature>
<comment type="catalytic activity">
    <reaction evidence="5">
        <text>a 3,4-dihydroxy-5-(all-trans-polyprenyl)benzoate + S-adenosyl-L-methionine = a 4-hydroxy-3-methoxy-5-(all-trans-polyprenyl)benzoate + S-adenosyl-L-homocysteine + H(+)</text>
        <dbReference type="Rhea" id="RHEA:44452"/>
        <dbReference type="Rhea" id="RHEA-COMP:10930"/>
        <dbReference type="Rhea" id="RHEA-COMP:10931"/>
        <dbReference type="ChEBI" id="CHEBI:15378"/>
        <dbReference type="ChEBI" id="CHEBI:57856"/>
        <dbReference type="ChEBI" id="CHEBI:59789"/>
        <dbReference type="ChEBI" id="CHEBI:64694"/>
        <dbReference type="ChEBI" id="CHEBI:84443"/>
        <dbReference type="EC" id="2.1.1.114"/>
    </reaction>
</comment>
<comment type="similarity">
    <text evidence="5">Belongs to the class I-like SAM-binding methyltransferase superfamily. UbiG/COQ3 family.</text>
</comment>
<keyword evidence="2 5" id="KW-0808">Transferase</keyword>
<sequence>MLKLSKSLVSQIPKVQGTLGKVTFSSSYTRQYSVSADEETKHFNHLAASWWDINGPQRILHKMNLVRMDFIQQNITNSISLNDKSTPQGEEVYVPGYNLNLLPKEISEQILSDQKEKRTKEYEKLQLRCLDIGCGGGILSESLARLPIVKSVNGLDLASEVVEIARKHKDLDPIIKNKITYELKALESVNKDEMYDVVTMFEILEHVDQPGEFLKEGLSHLKKDGLLFLSTINKDFVSWFTTIFMGEYMLGIVPVGTHHLEKYIDYKTLDNLMGQQKRFEVLSAKGGSYFPCYGWYLHSHPEFGNYFMAIKRIE</sequence>
<dbReference type="PANTHER" id="PTHR43464:SF19">
    <property type="entry name" value="UBIQUINONE BIOSYNTHESIS O-METHYLTRANSFERASE, MITOCHONDRIAL"/>
    <property type="match status" value="1"/>
</dbReference>
<comment type="subcellular location">
    <subcellularLocation>
        <location evidence="5">Mitochondrion inner membrane</location>
        <topology evidence="5">Peripheral membrane protein</topology>
        <orientation evidence="5">Matrix side</orientation>
    </subcellularLocation>
</comment>
<dbReference type="Proteomes" id="UP001360560">
    <property type="component" value="Unassembled WGS sequence"/>
</dbReference>
<dbReference type="NCBIfam" id="TIGR01983">
    <property type="entry name" value="UbiG"/>
    <property type="match status" value="1"/>
</dbReference>
<keyword evidence="7" id="KW-1185">Reference proteome</keyword>
<dbReference type="InterPro" id="IPR029063">
    <property type="entry name" value="SAM-dependent_MTases_sf"/>
</dbReference>
<dbReference type="Gene3D" id="3.40.50.150">
    <property type="entry name" value="Vaccinia Virus protein VP39"/>
    <property type="match status" value="1"/>
</dbReference>
<keyword evidence="5" id="KW-0496">Mitochondrion</keyword>
<dbReference type="GO" id="GO:0031314">
    <property type="term" value="C:extrinsic component of mitochondrial inner membrane"/>
    <property type="evidence" value="ECO:0007669"/>
    <property type="project" value="UniProtKB-UniRule"/>
</dbReference>
<feature type="binding site" evidence="5">
    <location>
        <position position="205"/>
    </location>
    <ligand>
        <name>Mg(2+)</name>
        <dbReference type="ChEBI" id="CHEBI:18420"/>
    </ligand>
</feature>
<feature type="binding site" evidence="5">
    <location>
        <position position="156"/>
    </location>
    <ligand>
        <name>S-adenosyl-L-methionine</name>
        <dbReference type="ChEBI" id="CHEBI:59789"/>
    </ligand>
</feature>
<dbReference type="EC" id="2.1.1.114" evidence="5"/>
<dbReference type="EMBL" id="BTFZ01000004">
    <property type="protein sequence ID" value="GMM35058.1"/>
    <property type="molecule type" value="Genomic_DNA"/>
</dbReference>
<dbReference type="PANTHER" id="PTHR43464">
    <property type="entry name" value="METHYLTRANSFERASE"/>
    <property type="match status" value="1"/>
</dbReference>
<dbReference type="GO" id="GO:0032259">
    <property type="term" value="P:methylation"/>
    <property type="evidence" value="ECO:0007669"/>
    <property type="project" value="UniProtKB-KW"/>
</dbReference>
<comment type="catalytic activity">
    <reaction evidence="5">
        <text>a 3-demethylubiquinol + S-adenosyl-L-methionine = a ubiquinol + S-adenosyl-L-homocysteine + H(+)</text>
        <dbReference type="Rhea" id="RHEA:44380"/>
        <dbReference type="Rhea" id="RHEA-COMP:9566"/>
        <dbReference type="Rhea" id="RHEA-COMP:10914"/>
        <dbReference type="ChEBI" id="CHEBI:15378"/>
        <dbReference type="ChEBI" id="CHEBI:17976"/>
        <dbReference type="ChEBI" id="CHEBI:57856"/>
        <dbReference type="ChEBI" id="CHEBI:59789"/>
        <dbReference type="ChEBI" id="CHEBI:84422"/>
        <dbReference type="EC" id="2.1.1.64"/>
    </reaction>
</comment>
<feature type="binding site" evidence="5">
    <location>
        <position position="67"/>
    </location>
    <ligand>
        <name>S-adenosyl-L-methionine</name>
        <dbReference type="ChEBI" id="CHEBI:59789"/>
    </ligand>
</feature>
<dbReference type="EC" id="2.1.1.-" evidence="5"/>
<keyword evidence="4 5" id="KW-0949">S-adenosyl-L-methionine</keyword>
<dbReference type="AlphaFoldDB" id="A0AAV5QJP0"/>
<keyword evidence="3 5" id="KW-0831">Ubiquinone biosynthesis</keyword>
<proteinExistence type="inferred from homology"/>
<keyword evidence="1 5" id="KW-0489">Methyltransferase</keyword>
<evidence type="ECO:0000256" key="5">
    <source>
        <dbReference type="HAMAP-Rule" id="MF_03190"/>
    </source>
</evidence>
<organism evidence="6 7">
    <name type="scientific">Saccharomycopsis crataegensis</name>
    <dbReference type="NCBI Taxonomy" id="43959"/>
    <lineage>
        <taxon>Eukaryota</taxon>
        <taxon>Fungi</taxon>
        <taxon>Dikarya</taxon>
        <taxon>Ascomycota</taxon>
        <taxon>Saccharomycotina</taxon>
        <taxon>Saccharomycetes</taxon>
        <taxon>Saccharomycopsidaceae</taxon>
        <taxon>Saccharomycopsis</taxon>
    </lineage>
</organism>
<keyword evidence="5" id="KW-0479">Metal-binding</keyword>
<dbReference type="GO" id="GO:0061542">
    <property type="term" value="F:3-demethylubiquinol 3-O-methyltransferase activity"/>
    <property type="evidence" value="ECO:0007669"/>
    <property type="project" value="UniProtKB-UniRule"/>
</dbReference>
<dbReference type="EC" id="2.1.1.64" evidence="5"/>
<dbReference type="HAMAP" id="MF_00472">
    <property type="entry name" value="UbiG"/>
    <property type="match status" value="1"/>
</dbReference>
<keyword evidence="5" id="KW-0472">Membrane</keyword>
<keyword evidence="5" id="KW-0999">Mitochondrion inner membrane</keyword>
<protein>
    <recommendedName>
        <fullName evidence="5">Ubiquinone biosynthesis O-methyltransferase, mitochondrial</fullName>
    </recommendedName>
    <alternativeName>
        <fullName evidence="5">3,4-dihydroxy-5-hexaprenylbenzoate methyltransferase</fullName>
    </alternativeName>
    <alternativeName>
        <fullName evidence="5">3-demethylubiquinol 3-O-methyltransferase</fullName>
    </alternativeName>
    <alternativeName>
        <fullName evidence="5">3-demethylubiquinone 3-O-methyltransferase</fullName>
    </alternativeName>
    <alternativeName>
        <fullName evidence="5">3-demethylubiquinone-6 3-O-methyltransferase</fullName>
    </alternativeName>
    <alternativeName>
        <fullName evidence="5">Hexaprenyldihydroxybenzoate methyltransferase</fullName>
    </alternativeName>
    <alternativeName>
        <fullName evidence="5">Polyprenyldihydroxybenzoate methyltransferase</fullName>
        <shortName evidence="5">DHHB methyltransferase</shortName>
        <shortName evidence="5">DHHB-MT</shortName>
        <shortName evidence="5">DHHB-MTase</shortName>
        <ecNumber evidence="5">2.1.1.-</ecNumber>
        <ecNumber evidence="5">2.1.1.114</ecNumber>
        <ecNumber evidence="5">2.1.1.64</ecNumber>
    </alternativeName>
</protein>
<dbReference type="InterPro" id="IPR010233">
    <property type="entry name" value="UbiG_MeTrfase"/>
</dbReference>
<keyword evidence="5" id="KW-0460">Magnesium</keyword>
<evidence type="ECO:0000313" key="7">
    <source>
        <dbReference type="Proteomes" id="UP001360560"/>
    </source>
</evidence>
<dbReference type="SUPFAM" id="SSF53335">
    <property type="entry name" value="S-adenosyl-L-methionine-dependent methyltransferases"/>
    <property type="match status" value="1"/>
</dbReference>
<feature type="binding site" evidence="5">
    <location>
        <position position="133"/>
    </location>
    <ligand>
        <name>S-adenosyl-L-methionine</name>
        <dbReference type="ChEBI" id="CHEBI:59789"/>
    </ligand>
</feature>
<comment type="cofactor">
    <cofactor evidence="5">
        <name>Mg(2+)</name>
        <dbReference type="ChEBI" id="CHEBI:18420"/>
    </cofactor>
</comment>